<keyword evidence="2" id="KW-1185">Reference proteome</keyword>
<name>A0A9D4L7R7_DREPO</name>
<protein>
    <submittedName>
        <fullName evidence="1">Uncharacterized protein</fullName>
    </submittedName>
</protein>
<organism evidence="1 2">
    <name type="scientific">Dreissena polymorpha</name>
    <name type="common">Zebra mussel</name>
    <name type="synonym">Mytilus polymorpha</name>
    <dbReference type="NCBI Taxonomy" id="45954"/>
    <lineage>
        <taxon>Eukaryota</taxon>
        <taxon>Metazoa</taxon>
        <taxon>Spiralia</taxon>
        <taxon>Lophotrochozoa</taxon>
        <taxon>Mollusca</taxon>
        <taxon>Bivalvia</taxon>
        <taxon>Autobranchia</taxon>
        <taxon>Heteroconchia</taxon>
        <taxon>Euheterodonta</taxon>
        <taxon>Imparidentia</taxon>
        <taxon>Neoheterodontei</taxon>
        <taxon>Myida</taxon>
        <taxon>Dreissenoidea</taxon>
        <taxon>Dreissenidae</taxon>
        <taxon>Dreissena</taxon>
    </lineage>
</organism>
<comment type="caution">
    <text evidence="1">The sequence shown here is derived from an EMBL/GenBank/DDBJ whole genome shotgun (WGS) entry which is preliminary data.</text>
</comment>
<dbReference type="AlphaFoldDB" id="A0A9D4L7R7"/>
<dbReference type="EMBL" id="JAIWYP010000003">
    <property type="protein sequence ID" value="KAH3852829.1"/>
    <property type="molecule type" value="Genomic_DNA"/>
</dbReference>
<reference evidence="1" key="2">
    <citation type="submission" date="2020-11" db="EMBL/GenBank/DDBJ databases">
        <authorList>
            <person name="McCartney M.A."/>
            <person name="Auch B."/>
            <person name="Kono T."/>
            <person name="Mallez S."/>
            <person name="Becker A."/>
            <person name="Gohl D.M."/>
            <person name="Silverstein K.A.T."/>
            <person name="Koren S."/>
            <person name="Bechman K.B."/>
            <person name="Herman A."/>
            <person name="Abrahante J.E."/>
            <person name="Garbe J."/>
        </authorList>
    </citation>
    <scope>NUCLEOTIDE SEQUENCE</scope>
    <source>
        <strain evidence="1">Duluth1</strain>
        <tissue evidence="1">Whole animal</tissue>
    </source>
</reference>
<gene>
    <name evidence="1" type="ORF">DPMN_095350</name>
</gene>
<sequence length="79" mass="8697">MFQPSIFARLGGKSPIKRAATSTVTFGDDDDAEETEVGLPLEYAGVLKEPAAKKKKLVAMKKPKIQEKLQGEIFFLMLV</sequence>
<evidence type="ECO:0000313" key="2">
    <source>
        <dbReference type="Proteomes" id="UP000828390"/>
    </source>
</evidence>
<accession>A0A9D4L7R7</accession>
<proteinExistence type="predicted"/>
<dbReference type="Proteomes" id="UP000828390">
    <property type="component" value="Unassembled WGS sequence"/>
</dbReference>
<evidence type="ECO:0000313" key="1">
    <source>
        <dbReference type="EMBL" id="KAH3852829.1"/>
    </source>
</evidence>
<reference evidence="1" key="1">
    <citation type="journal article" date="2019" name="bioRxiv">
        <title>The Genome of the Zebra Mussel, Dreissena polymorpha: A Resource for Invasive Species Research.</title>
        <authorList>
            <person name="McCartney M.A."/>
            <person name="Auch B."/>
            <person name="Kono T."/>
            <person name="Mallez S."/>
            <person name="Zhang Y."/>
            <person name="Obille A."/>
            <person name="Becker A."/>
            <person name="Abrahante J.E."/>
            <person name="Garbe J."/>
            <person name="Badalamenti J.P."/>
            <person name="Herman A."/>
            <person name="Mangelson H."/>
            <person name="Liachko I."/>
            <person name="Sullivan S."/>
            <person name="Sone E.D."/>
            <person name="Koren S."/>
            <person name="Silverstein K.A.T."/>
            <person name="Beckman K.B."/>
            <person name="Gohl D.M."/>
        </authorList>
    </citation>
    <scope>NUCLEOTIDE SEQUENCE</scope>
    <source>
        <strain evidence="1">Duluth1</strain>
        <tissue evidence="1">Whole animal</tissue>
    </source>
</reference>